<keyword evidence="1" id="KW-1133">Transmembrane helix</keyword>
<name>A0A8S5V2C0_9CAUD</name>
<sequence>MNKIIDSLFYLTFISILIISMYLYFLAYIRLIR</sequence>
<evidence type="ECO:0000256" key="1">
    <source>
        <dbReference type="SAM" id="Phobius"/>
    </source>
</evidence>
<accession>A0A8S5V2C0</accession>
<keyword evidence="1" id="KW-0812">Transmembrane</keyword>
<reference evidence="2" key="1">
    <citation type="journal article" date="2021" name="Proc. Natl. Acad. Sci. U.S.A.">
        <title>A Catalog of Tens of Thousands of Viruses from Human Metagenomes Reveals Hidden Associations with Chronic Diseases.</title>
        <authorList>
            <person name="Tisza M.J."/>
            <person name="Buck C.B."/>
        </authorList>
    </citation>
    <scope>NUCLEOTIDE SEQUENCE</scope>
    <source>
        <strain evidence="2">CtJ2i1</strain>
    </source>
</reference>
<proteinExistence type="predicted"/>
<evidence type="ECO:0000313" key="2">
    <source>
        <dbReference type="EMBL" id="DAG00767.1"/>
    </source>
</evidence>
<organism evidence="2">
    <name type="scientific">Myoviridae sp. ctJ2i1</name>
    <dbReference type="NCBI Taxonomy" id="2825079"/>
    <lineage>
        <taxon>Viruses</taxon>
        <taxon>Duplodnaviria</taxon>
        <taxon>Heunggongvirae</taxon>
        <taxon>Uroviricota</taxon>
        <taxon>Caudoviricetes</taxon>
    </lineage>
</organism>
<feature type="transmembrane region" description="Helical" evidence="1">
    <location>
        <begin position="7"/>
        <end position="29"/>
    </location>
</feature>
<keyword evidence="1" id="KW-0472">Membrane</keyword>
<protein>
    <submittedName>
        <fullName evidence="2">Uncharacterized protein</fullName>
    </submittedName>
</protein>
<dbReference type="EMBL" id="BK016182">
    <property type="protein sequence ID" value="DAG00767.1"/>
    <property type="molecule type" value="Genomic_DNA"/>
</dbReference>